<dbReference type="Gene3D" id="3.40.50.300">
    <property type="entry name" value="P-loop containing nucleotide triphosphate hydrolases"/>
    <property type="match status" value="1"/>
</dbReference>
<organism evidence="12 13">
    <name type="scientific">Thiocapsa imhoffii</name>
    <dbReference type="NCBI Taxonomy" id="382777"/>
    <lineage>
        <taxon>Bacteria</taxon>
        <taxon>Pseudomonadati</taxon>
        <taxon>Pseudomonadota</taxon>
        <taxon>Gammaproteobacteria</taxon>
        <taxon>Chromatiales</taxon>
        <taxon>Chromatiaceae</taxon>
        <taxon>Thiocapsa</taxon>
    </lineage>
</organism>
<comment type="cofactor">
    <cofactor evidence="1">
        <name>Mg(2+)</name>
        <dbReference type="ChEBI" id="CHEBI:18420"/>
    </cofactor>
</comment>
<evidence type="ECO:0000313" key="12">
    <source>
        <dbReference type="EMBL" id="MBK1643487.1"/>
    </source>
</evidence>
<dbReference type="InterPro" id="IPR027417">
    <property type="entry name" value="P-loop_NTPase"/>
</dbReference>
<feature type="domain" description="EngB-type G" evidence="11">
    <location>
        <begin position="24"/>
        <end position="198"/>
    </location>
</feature>
<proteinExistence type="inferred from homology"/>
<dbReference type="PANTHER" id="PTHR11649:SF13">
    <property type="entry name" value="ENGB-TYPE G DOMAIN-CONTAINING PROTEIN"/>
    <property type="match status" value="1"/>
</dbReference>
<evidence type="ECO:0000256" key="5">
    <source>
        <dbReference type="ARBA" id="ARBA00022741"/>
    </source>
</evidence>
<gene>
    <name evidence="10" type="primary">engB</name>
    <name evidence="12" type="ORF">CKO25_02205</name>
</gene>
<keyword evidence="8 10" id="KW-0717">Septation</keyword>
<evidence type="ECO:0000256" key="4">
    <source>
        <dbReference type="ARBA" id="ARBA00022723"/>
    </source>
</evidence>
<dbReference type="NCBIfam" id="TIGR03598">
    <property type="entry name" value="GTPase_YsxC"/>
    <property type="match status" value="1"/>
</dbReference>
<evidence type="ECO:0000256" key="7">
    <source>
        <dbReference type="ARBA" id="ARBA00023134"/>
    </source>
</evidence>
<name>A0A9X1B7B1_9GAMM</name>
<comment type="similarity">
    <text evidence="2 10">Belongs to the TRAFAC class TrmE-Era-EngA-EngB-Septin-like GTPase superfamily. EngB GTPase family.</text>
</comment>
<evidence type="ECO:0000256" key="9">
    <source>
        <dbReference type="ARBA" id="ARBA00023306"/>
    </source>
</evidence>
<evidence type="ECO:0000256" key="2">
    <source>
        <dbReference type="ARBA" id="ARBA00009638"/>
    </source>
</evidence>
<accession>A0A9X1B7B1</accession>
<dbReference type="HAMAP" id="MF_00321">
    <property type="entry name" value="GTPase_EngB"/>
    <property type="match status" value="1"/>
</dbReference>
<sequence length="211" mass="23696">MHPIYQGARFLTAAARLEQCPVDQGREVAFSGRSNAGKSSVINTICHQNALARTSKTPGRTQQMVFFQLDDSRRLVDLPGYGYAKVPEALKRDWQTQMSAYLEQRRSLVGLVLVMDIRHPLTEFDQHMLRWGGRANLPILALLTKADKLKSGAVRTAERMVERVVTAEQEANQVATFSSLRRHGVGVVHHILDRWLEIDPVAERSTPQPTA</sequence>
<dbReference type="EMBL" id="NRSD01000001">
    <property type="protein sequence ID" value="MBK1643487.1"/>
    <property type="molecule type" value="Genomic_DNA"/>
</dbReference>
<dbReference type="PROSITE" id="PS51706">
    <property type="entry name" value="G_ENGB"/>
    <property type="match status" value="1"/>
</dbReference>
<evidence type="ECO:0000256" key="8">
    <source>
        <dbReference type="ARBA" id="ARBA00023210"/>
    </source>
</evidence>
<keyword evidence="4" id="KW-0479">Metal-binding</keyword>
<dbReference type="InterPro" id="IPR006073">
    <property type="entry name" value="GTP-bd"/>
</dbReference>
<dbReference type="GO" id="GO:0005525">
    <property type="term" value="F:GTP binding"/>
    <property type="evidence" value="ECO:0007669"/>
    <property type="project" value="UniProtKB-UniRule"/>
</dbReference>
<protein>
    <recommendedName>
        <fullName evidence="10">Probable GTP-binding protein EngB</fullName>
    </recommendedName>
</protein>
<dbReference type="CDD" id="cd01876">
    <property type="entry name" value="YihA_EngB"/>
    <property type="match status" value="1"/>
</dbReference>
<evidence type="ECO:0000259" key="11">
    <source>
        <dbReference type="PROSITE" id="PS51706"/>
    </source>
</evidence>
<dbReference type="AlphaFoldDB" id="A0A9X1B7B1"/>
<keyword evidence="13" id="KW-1185">Reference proteome</keyword>
<keyword evidence="7 10" id="KW-0342">GTP-binding</keyword>
<dbReference type="Pfam" id="PF01926">
    <property type="entry name" value="MMR_HSR1"/>
    <property type="match status" value="1"/>
</dbReference>
<reference evidence="12 13" key="1">
    <citation type="journal article" date="2020" name="Microorganisms">
        <title>Osmotic Adaptation and Compatible Solute Biosynthesis of Phototrophic Bacteria as Revealed from Genome Analyses.</title>
        <authorList>
            <person name="Imhoff J.F."/>
            <person name="Rahn T."/>
            <person name="Kunzel S."/>
            <person name="Keller A."/>
            <person name="Neulinger S.C."/>
        </authorList>
    </citation>
    <scope>NUCLEOTIDE SEQUENCE [LARGE SCALE GENOMIC DNA]</scope>
    <source>
        <strain evidence="12 13">DSM 21303</strain>
    </source>
</reference>
<dbReference type="InterPro" id="IPR030393">
    <property type="entry name" value="G_ENGB_dom"/>
</dbReference>
<dbReference type="Proteomes" id="UP001138802">
    <property type="component" value="Unassembled WGS sequence"/>
</dbReference>
<dbReference type="GO" id="GO:0046872">
    <property type="term" value="F:metal ion binding"/>
    <property type="evidence" value="ECO:0007669"/>
    <property type="project" value="UniProtKB-KW"/>
</dbReference>
<keyword evidence="9 10" id="KW-0131">Cell cycle</keyword>
<dbReference type="GO" id="GO:0005829">
    <property type="term" value="C:cytosol"/>
    <property type="evidence" value="ECO:0007669"/>
    <property type="project" value="TreeGrafter"/>
</dbReference>
<comment type="caution">
    <text evidence="12">The sequence shown here is derived from an EMBL/GenBank/DDBJ whole genome shotgun (WGS) entry which is preliminary data.</text>
</comment>
<dbReference type="PANTHER" id="PTHR11649">
    <property type="entry name" value="MSS1/TRME-RELATED GTP-BINDING PROTEIN"/>
    <property type="match status" value="1"/>
</dbReference>
<evidence type="ECO:0000313" key="13">
    <source>
        <dbReference type="Proteomes" id="UP001138802"/>
    </source>
</evidence>
<evidence type="ECO:0000256" key="6">
    <source>
        <dbReference type="ARBA" id="ARBA00022842"/>
    </source>
</evidence>
<dbReference type="InterPro" id="IPR019987">
    <property type="entry name" value="GTP-bd_ribosome_bio_YsxC"/>
</dbReference>
<keyword evidence="3 10" id="KW-0132">Cell division</keyword>
<evidence type="ECO:0000256" key="10">
    <source>
        <dbReference type="HAMAP-Rule" id="MF_00321"/>
    </source>
</evidence>
<dbReference type="FunFam" id="3.40.50.300:FF:000098">
    <property type="entry name" value="Probable GTP-binding protein EngB"/>
    <property type="match status" value="1"/>
</dbReference>
<dbReference type="GO" id="GO:0000917">
    <property type="term" value="P:division septum assembly"/>
    <property type="evidence" value="ECO:0007669"/>
    <property type="project" value="UniProtKB-KW"/>
</dbReference>
<comment type="function">
    <text evidence="10">Necessary for normal cell division and for the maintenance of normal septation.</text>
</comment>
<keyword evidence="6" id="KW-0460">Magnesium</keyword>
<dbReference type="SUPFAM" id="SSF52540">
    <property type="entry name" value="P-loop containing nucleoside triphosphate hydrolases"/>
    <property type="match status" value="1"/>
</dbReference>
<evidence type="ECO:0000256" key="3">
    <source>
        <dbReference type="ARBA" id="ARBA00022618"/>
    </source>
</evidence>
<dbReference type="RefSeq" id="WP_200386248.1">
    <property type="nucleotide sequence ID" value="NZ_NRSD01000001.1"/>
</dbReference>
<evidence type="ECO:0000256" key="1">
    <source>
        <dbReference type="ARBA" id="ARBA00001946"/>
    </source>
</evidence>
<keyword evidence="5 10" id="KW-0547">Nucleotide-binding</keyword>